<dbReference type="InParanoid" id="A0A1E7EUF4"/>
<evidence type="ECO:0000256" key="1">
    <source>
        <dbReference type="SAM" id="MobiDB-lite"/>
    </source>
</evidence>
<dbReference type="EMBL" id="KV784374">
    <property type="protein sequence ID" value="OEU09660.1"/>
    <property type="molecule type" value="Genomic_DNA"/>
</dbReference>
<keyword evidence="4" id="KW-1185">Reference proteome</keyword>
<proteinExistence type="predicted"/>
<feature type="region of interest" description="Disordered" evidence="1">
    <location>
        <begin position="334"/>
        <end position="369"/>
    </location>
</feature>
<feature type="compositionally biased region" description="Polar residues" evidence="1">
    <location>
        <begin position="342"/>
        <end position="369"/>
    </location>
</feature>
<name>A0A1E7EUF4_9STRA</name>
<feature type="compositionally biased region" description="Polar residues" evidence="1">
    <location>
        <begin position="293"/>
        <end position="309"/>
    </location>
</feature>
<feature type="region of interest" description="Disordered" evidence="1">
    <location>
        <begin position="468"/>
        <end position="505"/>
    </location>
</feature>
<feature type="domain" description="DUF6824" evidence="2">
    <location>
        <begin position="64"/>
        <end position="162"/>
    </location>
</feature>
<dbReference type="KEGG" id="fcy:FRACYDRAFT_247915"/>
<dbReference type="InterPro" id="IPR049227">
    <property type="entry name" value="DUF6824"/>
</dbReference>
<protein>
    <recommendedName>
        <fullName evidence="2">DUF6824 domain-containing protein</fullName>
    </recommendedName>
</protein>
<feature type="region of interest" description="Disordered" evidence="1">
    <location>
        <begin position="270"/>
        <end position="312"/>
    </location>
</feature>
<reference evidence="3 4" key="1">
    <citation type="submission" date="2016-09" db="EMBL/GenBank/DDBJ databases">
        <title>Extensive genetic diversity and differential bi-allelic expression allows diatom success in the polar Southern Ocean.</title>
        <authorList>
            <consortium name="DOE Joint Genome Institute"/>
            <person name="Mock T."/>
            <person name="Otillar R.P."/>
            <person name="Strauss J."/>
            <person name="Dupont C."/>
            <person name="Frickenhaus S."/>
            <person name="Maumus F."/>
            <person name="Mcmullan M."/>
            <person name="Sanges R."/>
            <person name="Schmutz J."/>
            <person name="Toseland A."/>
            <person name="Valas R."/>
            <person name="Veluchamy A."/>
            <person name="Ward B.J."/>
            <person name="Allen A."/>
            <person name="Barry K."/>
            <person name="Falciatore A."/>
            <person name="Ferrante M."/>
            <person name="Fortunato A.E."/>
            <person name="Gloeckner G."/>
            <person name="Gruber A."/>
            <person name="Hipkin R."/>
            <person name="Janech M."/>
            <person name="Kroth P."/>
            <person name="Leese F."/>
            <person name="Lindquist E."/>
            <person name="Lyon B.R."/>
            <person name="Martin J."/>
            <person name="Mayer C."/>
            <person name="Parker M."/>
            <person name="Quesneville H."/>
            <person name="Raymond J."/>
            <person name="Uhlig C."/>
            <person name="Valentin K.U."/>
            <person name="Worden A.Z."/>
            <person name="Armbrust E.V."/>
            <person name="Bowler C."/>
            <person name="Green B."/>
            <person name="Moulton V."/>
            <person name="Van Oosterhout C."/>
            <person name="Grigoriev I."/>
        </authorList>
    </citation>
    <scope>NUCLEOTIDE SEQUENCE [LARGE SCALE GENOMIC DNA]</scope>
    <source>
        <strain evidence="3 4">CCMP1102</strain>
    </source>
</reference>
<dbReference type="AlphaFoldDB" id="A0A1E7EUF4"/>
<organism evidence="3 4">
    <name type="scientific">Fragilariopsis cylindrus CCMP1102</name>
    <dbReference type="NCBI Taxonomy" id="635003"/>
    <lineage>
        <taxon>Eukaryota</taxon>
        <taxon>Sar</taxon>
        <taxon>Stramenopiles</taxon>
        <taxon>Ochrophyta</taxon>
        <taxon>Bacillariophyta</taxon>
        <taxon>Bacillariophyceae</taxon>
        <taxon>Bacillariophycidae</taxon>
        <taxon>Bacillariales</taxon>
        <taxon>Bacillariaceae</taxon>
        <taxon>Fragilariopsis</taxon>
    </lineage>
</organism>
<feature type="region of interest" description="Disordered" evidence="1">
    <location>
        <begin position="384"/>
        <end position="432"/>
    </location>
</feature>
<evidence type="ECO:0000259" key="2">
    <source>
        <dbReference type="Pfam" id="PF20710"/>
    </source>
</evidence>
<dbReference type="Proteomes" id="UP000095751">
    <property type="component" value="Unassembled WGS sequence"/>
</dbReference>
<feature type="region of interest" description="Disordered" evidence="1">
    <location>
        <begin position="184"/>
        <end position="206"/>
    </location>
</feature>
<gene>
    <name evidence="3" type="ORF">FRACYDRAFT_247915</name>
</gene>
<evidence type="ECO:0000313" key="4">
    <source>
        <dbReference type="Proteomes" id="UP000095751"/>
    </source>
</evidence>
<feature type="compositionally biased region" description="Low complexity" evidence="1">
    <location>
        <begin position="492"/>
        <end position="503"/>
    </location>
</feature>
<feature type="compositionally biased region" description="Low complexity" evidence="1">
    <location>
        <begin position="270"/>
        <end position="285"/>
    </location>
</feature>
<feature type="compositionally biased region" description="Polar residues" evidence="1">
    <location>
        <begin position="472"/>
        <end position="482"/>
    </location>
</feature>
<evidence type="ECO:0000313" key="3">
    <source>
        <dbReference type="EMBL" id="OEU09660.1"/>
    </source>
</evidence>
<sequence length="515" mass="57944">MQYRCVREGKKTEYKMMNQDSTPDQIAIQSSTMKSINTPRLDDNDNDAHYQADETTAIQPGQYDVLFGRGKIIKAHSGNIMCDQLVKSSYKKYESANKVIKTEMSEQIITAIQESGGRFLRKISTARQHNNNSSSNSDGDHYYYYEEVERNIAREKIAHCFRRLRRKPVSTSSNSTMALFASGTSITSTTSNTSSRTPSFSSSNSYSSIDPVLLQRQQQTKLMPNRLVRVSLSASMNNTSSNGTSMDNNRKSHTLLQRQPELIRRLSQASNNSNESYFNNYDNSSRNNDGHGLSNSENNITTVTNNKNSIDPFDMYICQPELMRRLSQASNNSNESYFNNYDTSSRNNDGRGLSNSGNNITTVTNNKNSIDPFDMYIQLRKKQRGEYQHLQQQQHQQRKQQQETGTGMGTSDSTTTITSMSRSHTFDSMPNIGSLSELTSGCGDIDMILSDDSTDHYGQNTTMINGMHNKSWENPNPDSSFLQEDKNDKNDTTATATTTTSSSCPVEQFKSSFGF</sequence>
<accession>A0A1E7EUF4</accession>
<dbReference type="Pfam" id="PF20710">
    <property type="entry name" value="DUF6824"/>
    <property type="match status" value="1"/>
</dbReference>
<feature type="compositionally biased region" description="Low complexity" evidence="1">
    <location>
        <begin position="402"/>
        <end position="423"/>
    </location>
</feature>